<reference evidence="3 4" key="1">
    <citation type="submission" date="2018-10" db="EMBL/GenBank/DDBJ databases">
        <title>Genomic Encyclopedia of Archaeal and Bacterial Type Strains, Phase II (KMG-II): from individual species to whole genera.</title>
        <authorList>
            <person name="Goeker M."/>
        </authorList>
    </citation>
    <scope>NUCLEOTIDE SEQUENCE [LARGE SCALE GENOMIC DNA]</scope>
    <source>
        <strain evidence="3 4">DSM 23424</strain>
    </source>
</reference>
<dbReference type="PANTHER" id="PTHR12526">
    <property type="entry name" value="GLYCOSYLTRANSFERASE"/>
    <property type="match status" value="1"/>
</dbReference>
<dbReference type="RefSeq" id="WP_121907887.1">
    <property type="nucleotide sequence ID" value="NZ_REFC01000013.1"/>
</dbReference>
<gene>
    <name evidence="3" type="ORF">BXY75_2333</name>
</gene>
<protein>
    <submittedName>
        <fullName evidence="3">Glycosyltransferase involved in cell wall biosynthesis</fullName>
    </submittedName>
</protein>
<dbReference type="AlphaFoldDB" id="A0A3L9YE61"/>
<name>A0A3L9YE61_9FLAO</name>
<dbReference type="OrthoDB" id="784244at2"/>
<evidence type="ECO:0000256" key="1">
    <source>
        <dbReference type="ARBA" id="ARBA00022676"/>
    </source>
</evidence>
<organism evidence="3 4">
    <name type="scientific">Ulvibacter antarcticus</name>
    <dbReference type="NCBI Taxonomy" id="442714"/>
    <lineage>
        <taxon>Bacteria</taxon>
        <taxon>Pseudomonadati</taxon>
        <taxon>Bacteroidota</taxon>
        <taxon>Flavobacteriia</taxon>
        <taxon>Flavobacteriales</taxon>
        <taxon>Flavobacteriaceae</taxon>
        <taxon>Ulvibacter</taxon>
    </lineage>
</organism>
<keyword evidence="2 3" id="KW-0808">Transferase</keyword>
<dbReference type="GO" id="GO:0016757">
    <property type="term" value="F:glycosyltransferase activity"/>
    <property type="evidence" value="ECO:0007669"/>
    <property type="project" value="UniProtKB-KW"/>
</dbReference>
<dbReference type="EMBL" id="REFC01000013">
    <property type="protein sequence ID" value="RMA58951.1"/>
    <property type="molecule type" value="Genomic_DNA"/>
</dbReference>
<dbReference type="Proteomes" id="UP000271339">
    <property type="component" value="Unassembled WGS sequence"/>
</dbReference>
<dbReference type="Gene3D" id="3.40.50.2000">
    <property type="entry name" value="Glycogen Phosphorylase B"/>
    <property type="match status" value="2"/>
</dbReference>
<evidence type="ECO:0000313" key="4">
    <source>
        <dbReference type="Proteomes" id="UP000271339"/>
    </source>
</evidence>
<proteinExistence type="predicted"/>
<dbReference type="PANTHER" id="PTHR12526:SF629">
    <property type="entry name" value="TEICHURONIC ACID BIOSYNTHESIS GLYCOSYLTRANSFERASE TUAH-RELATED"/>
    <property type="match status" value="1"/>
</dbReference>
<sequence length="432" mass="50025">MKNVLIISYSYPPSNAPAAQRPFSLAKFLDKSKYNVTVITCRNADSSIGFDLSFNENIEDVSLIKINSLVGSNIGSYRSAGMVSTASKTSIKAKLKKKLFTTFSTMILPDKAIFWYPKVISYLKKNNTYIDKTDILFTTSPLFTNHLIGNYIKKRNSNIKWLADFRDFHYVENWSRKSSLKSMYHKRLEQKVIRRANIITFISAAMQEVYEKYYLKEKHKMHYVYNGFDMDDFKGLSIDTLQNSRLTIFYAGSFYKGVRSPFPLLSILDSCFEKKYLTPNEIVIKIAGNFEQDLLEEAKNYKSFSCIEFLGRIPRSEVLNHLTKSDLLWLIVGNEITHYTGVPIKFYEYLASRRPIINFAPQNSEPTKIIKEFELGVSFDSENTSSEKDHNLFNTLIEKYRSGKMNAPLDAKLIEVFTRDKQAKIFEELFEE</sequence>
<evidence type="ECO:0000256" key="2">
    <source>
        <dbReference type="ARBA" id="ARBA00022679"/>
    </source>
</evidence>
<keyword evidence="1" id="KW-0328">Glycosyltransferase</keyword>
<comment type="caution">
    <text evidence="3">The sequence shown here is derived from an EMBL/GenBank/DDBJ whole genome shotgun (WGS) entry which is preliminary data.</text>
</comment>
<accession>A0A3L9YE61</accession>
<evidence type="ECO:0000313" key="3">
    <source>
        <dbReference type="EMBL" id="RMA58951.1"/>
    </source>
</evidence>
<dbReference type="SUPFAM" id="SSF53756">
    <property type="entry name" value="UDP-Glycosyltransferase/glycogen phosphorylase"/>
    <property type="match status" value="1"/>
</dbReference>
<keyword evidence="4" id="KW-1185">Reference proteome</keyword>